<dbReference type="InterPro" id="IPR003439">
    <property type="entry name" value="ABC_transporter-like_ATP-bd"/>
</dbReference>
<reference evidence="6 7" key="1">
    <citation type="submission" date="2020-08" db="EMBL/GenBank/DDBJ databases">
        <title>Sequencing the genomes of 1000 actinobacteria strains.</title>
        <authorList>
            <person name="Klenk H.-P."/>
        </authorList>
    </citation>
    <scope>NUCLEOTIDE SEQUENCE [LARGE SCALE GENOMIC DNA]</scope>
    <source>
        <strain evidence="6 7">DSM 11053</strain>
    </source>
</reference>
<dbReference type="InterPro" id="IPR050319">
    <property type="entry name" value="ABC_transp_ATP-bind"/>
</dbReference>
<dbReference type="InterPro" id="IPR017871">
    <property type="entry name" value="ABC_transporter-like_CS"/>
</dbReference>
<dbReference type="GO" id="GO:0055085">
    <property type="term" value="P:transmembrane transport"/>
    <property type="evidence" value="ECO:0007669"/>
    <property type="project" value="UniProtKB-ARBA"/>
</dbReference>
<dbReference type="InterPro" id="IPR013563">
    <property type="entry name" value="Oligopep_ABC_C"/>
</dbReference>
<protein>
    <submittedName>
        <fullName evidence="6">Peptide/nickel transport system ATP-binding protein</fullName>
    </submittedName>
</protein>
<dbReference type="NCBIfam" id="NF008453">
    <property type="entry name" value="PRK11308.1"/>
    <property type="match status" value="2"/>
</dbReference>
<dbReference type="PROSITE" id="PS50893">
    <property type="entry name" value="ABC_TRANSPORTER_2"/>
    <property type="match status" value="2"/>
</dbReference>
<evidence type="ECO:0000313" key="7">
    <source>
        <dbReference type="Proteomes" id="UP000565572"/>
    </source>
</evidence>
<dbReference type="InterPro" id="IPR003593">
    <property type="entry name" value="AAA+_ATPase"/>
</dbReference>
<evidence type="ECO:0000259" key="5">
    <source>
        <dbReference type="PROSITE" id="PS50893"/>
    </source>
</evidence>
<dbReference type="Pfam" id="PF08352">
    <property type="entry name" value="oligo_HPY"/>
    <property type="match status" value="1"/>
</dbReference>
<dbReference type="CDD" id="cd03257">
    <property type="entry name" value="ABC_NikE_OppD_transporters"/>
    <property type="match status" value="2"/>
</dbReference>
<evidence type="ECO:0000256" key="1">
    <source>
        <dbReference type="ARBA" id="ARBA00005417"/>
    </source>
</evidence>
<dbReference type="Gene3D" id="3.40.50.300">
    <property type="entry name" value="P-loop containing nucleotide triphosphate hydrolases"/>
    <property type="match status" value="2"/>
</dbReference>
<comment type="caution">
    <text evidence="6">The sequence shown here is derived from an EMBL/GenBank/DDBJ whole genome shotgun (WGS) entry which is preliminary data.</text>
</comment>
<dbReference type="AlphaFoldDB" id="A0A7W5JXF2"/>
<dbReference type="InterPro" id="IPR027417">
    <property type="entry name" value="P-loop_NTPase"/>
</dbReference>
<dbReference type="EMBL" id="JACHZG010000001">
    <property type="protein sequence ID" value="MBB3327866.1"/>
    <property type="molecule type" value="Genomic_DNA"/>
</dbReference>
<dbReference type="PROSITE" id="PS00211">
    <property type="entry name" value="ABC_TRANSPORTER_1"/>
    <property type="match status" value="1"/>
</dbReference>
<evidence type="ECO:0000256" key="3">
    <source>
        <dbReference type="ARBA" id="ARBA00022741"/>
    </source>
</evidence>
<keyword evidence="7" id="KW-1185">Reference proteome</keyword>
<evidence type="ECO:0000256" key="4">
    <source>
        <dbReference type="ARBA" id="ARBA00022840"/>
    </source>
</evidence>
<feature type="domain" description="ABC transporter" evidence="5">
    <location>
        <begin position="15"/>
        <end position="262"/>
    </location>
</feature>
<dbReference type="RefSeq" id="WP_183339366.1">
    <property type="nucleotide sequence ID" value="NZ_JACHZG010000001.1"/>
</dbReference>
<dbReference type="SUPFAM" id="SSF52540">
    <property type="entry name" value="P-loop containing nucleoside triphosphate hydrolases"/>
    <property type="match status" value="2"/>
</dbReference>
<keyword evidence="4 6" id="KW-0067">ATP-binding</keyword>
<dbReference type="GO" id="GO:0016887">
    <property type="term" value="F:ATP hydrolysis activity"/>
    <property type="evidence" value="ECO:0007669"/>
    <property type="project" value="InterPro"/>
</dbReference>
<keyword evidence="2" id="KW-0813">Transport</keyword>
<feature type="domain" description="ABC transporter" evidence="5">
    <location>
        <begin position="288"/>
        <end position="536"/>
    </location>
</feature>
<accession>A0A7W5JXF2</accession>
<dbReference type="NCBIfam" id="NF007739">
    <property type="entry name" value="PRK10419.1"/>
    <property type="match status" value="2"/>
</dbReference>
<keyword evidence="3" id="KW-0547">Nucleotide-binding</keyword>
<name>A0A7W5JXF2_9ACTN</name>
<dbReference type="Pfam" id="PF00005">
    <property type="entry name" value="ABC_tran"/>
    <property type="match status" value="2"/>
</dbReference>
<sequence>MTAAGSTPGTAVVEVRDLHVGYRRHRTVAPAVTGVDLRIDPGETVAVVGGSGSGKTTVAQTILGLLPPAGVVTSGQVIVEGEDVTGARDRVLRRIRGSVVGLVPQDPTVGLNPTQRIGAQVAEAVRHRGVPERSVSAEVVEALSDAGLPDAAVRARQYPHELSGGLRQRVLIAIALAGHPRLIIADEPTSALDVTVQKRILDHLEGLVADRGIALLMITHDLGVAADRADRVVVLDQGRVVETGPSQQVLRHPTAPQTRRLIEDAPSLTVVGPLDSGRDDGDQPPALLRVEGIGKSFALPRLAGGARSVRAVHDVSLVARRGQTLALVGESGSGKTTTLRVALGLEAPDHGRVIFDGEDVTGRSWGALRPLRARFQLVQQNPFSALDPRWTVEQCVTEPLVSLRLADRRGRRARAEELLEQVGLPTSYLVRRPAELSGGQRQRVAIARALAARPDLVFLDEPVSALDVSVQAQILRLLGELQTHLGLTYVLVSHDLAVVAQLAHHIAVLKDGAVVEQGPASEVLRQPREPYTRELLAAVPGRRHATPV</sequence>
<dbReference type="SMART" id="SM00382">
    <property type="entry name" value="AAA"/>
    <property type="match status" value="2"/>
</dbReference>
<evidence type="ECO:0000313" key="6">
    <source>
        <dbReference type="EMBL" id="MBB3327866.1"/>
    </source>
</evidence>
<dbReference type="GO" id="GO:0015833">
    <property type="term" value="P:peptide transport"/>
    <property type="evidence" value="ECO:0007669"/>
    <property type="project" value="InterPro"/>
</dbReference>
<evidence type="ECO:0000256" key="2">
    <source>
        <dbReference type="ARBA" id="ARBA00022448"/>
    </source>
</evidence>
<dbReference type="Proteomes" id="UP000565572">
    <property type="component" value="Unassembled WGS sequence"/>
</dbReference>
<organism evidence="6 7">
    <name type="scientific">Microlunatus antarcticus</name>
    <dbReference type="NCBI Taxonomy" id="53388"/>
    <lineage>
        <taxon>Bacteria</taxon>
        <taxon>Bacillati</taxon>
        <taxon>Actinomycetota</taxon>
        <taxon>Actinomycetes</taxon>
        <taxon>Propionibacteriales</taxon>
        <taxon>Propionibacteriaceae</taxon>
        <taxon>Microlunatus</taxon>
    </lineage>
</organism>
<dbReference type="GO" id="GO:0005524">
    <property type="term" value="F:ATP binding"/>
    <property type="evidence" value="ECO:0007669"/>
    <property type="project" value="UniProtKB-KW"/>
</dbReference>
<gene>
    <name evidence="6" type="ORF">FHX39_002810</name>
</gene>
<dbReference type="PANTHER" id="PTHR43776:SF7">
    <property type="entry name" value="D,D-DIPEPTIDE TRANSPORT ATP-BINDING PROTEIN DDPF-RELATED"/>
    <property type="match status" value="1"/>
</dbReference>
<comment type="similarity">
    <text evidence="1">Belongs to the ABC transporter superfamily.</text>
</comment>
<dbReference type="PANTHER" id="PTHR43776">
    <property type="entry name" value="TRANSPORT ATP-BINDING PROTEIN"/>
    <property type="match status" value="1"/>
</dbReference>
<proteinExistence type="inferred from homology"/>